<evidence type="ECO:0000313" key="2">
    <source>
        <dbReference type="Proteomes" id="UP001055811"/>
    </source>
</evidence>
<dbReference type="EMBL" id="CM042016">
    <property type="protein sequence ID" value="KAI3699178.1"/>
    <property type="molecule type" value="Genomic_DNA"/>
</dbReference>
<comment type="caution">
    <text evidence="1">The sequence shown here is derived from an EMBL/GenBank/DDBJ whole genome shotgun (WGS) entry which is preliminary data.</text>
</comment>
<reference evidence="1 2" key="2">
    <citation type="journal article" date="2022" name="Mol. Ecol. Resour.">
        <title>The genomes of chicory, endive, great burdock and yacon provide insights into Asteraceae paleo-polyploidization history and plant inulin production.</title>
        <authorList>
            <person name="Fan W."/>
            <person name="Wang S."/>
            <person name="Wang H."/>
            <person name="Wang A."/>
            <person name="Jiang F."/>
            <person name="Liu H."/>
            <person name="Zhao H."/>
            <person name="Xu D."/>
            <person name="Zhang Y."/>
        </authorList>
    </citation>
    <scope>NUCLEOTIDE SEQUENCE [LARGE SCALE GENOMIC DNA]</scope>
    <source>
        <strain evidence="2">cv. Punajuju</strain>
        <tissue evidence="1">Leaves</tissue>
    </source>
</reference>
<name>A0ACB8ZNG2_CICIN</name>
<protein>
    <submittedName>
        <fullName evidence="1">Uncharacterized protein</fullName>
    </submittedName>
</protein>
<sequence>MGRGETPSYIEADRIVFTRCGTQTRILEMRRIVCDYFDLIVVLESNSTCYLKDEIANCSKNIENELEKTRLEVSSSSNAGPTVNEVEVLIRELGNVVGAFMVLATSSMVCPLIRLCLNGVTIL</sequence>
<dbReference type="Proteomes" id="UP001055811">
    <property type="component" value="Linkage Group LG08"/>
</dbReference>
<gene>
    <name evidence="1" type="ORF">L2E82_43275</name>
</gene>
<keyword evidence="2" id="KW-1185">Reference proteome</keyword>
<proteinExistence type="predicted"/>
<accession>A0ACB8ZNG2</accession>
<organism evidence="1 2">
    <name type="scientific">Cichorium intybus</name>
    <name type="common">Chicory</name>
    <dbReference type="NCBI Taxonomy" id="13427"/>
    <lineage>
        <taxon>Eukaryota</taxon>
        <taxon>Viridiplantae</taxon>
        <taxon>Streptophyta</taxon>
        <taxon>Embryophyta</taxon>
        <taxon>Tracheophyta</taxon>
        <taxon>Spermatophyta</taxon>
        <taxon>Magnoliopsida</taxon>
        <taxon>eudicotyledons</taxon>
        <taxon>Gunneridae</taxon>
        <taxon>Pentapetalae</taxon>
        <taxon>asterids</taxon>
        <taxon>campanulids</taxon>
        <taxon>Asterales</taxon>
        <taxon>Asteraceae</taxon>
        <taxon>Cichorioideae</taxon>
        <taxon>Cichorieae</taxon>
        <taxon>Cichoriinae</taxon>
        <taxon>Cichorium</taxon>
    </lineage>
</organism>
<evidence type="ECO:0000313" key="1">
    <source>
        <dbReference type="EMBL" id="KAI3699178.1"/>
    </source>
</evidence>
<reference evidence="2" key="1">
    <citation type="journal article" date="2022" name="Mol. Ecol. Resour.">
        <title>The genomes of chicory, endive, great burdock and yacon provide insights into Asteraceae palaeo-polyploidization history and plant inulin production.</title>
        <authorList>
            <person name="Fan W."/>
            <person name="Wang S."/>
            <person name="Wang H."/>
            <person name="Wang A."/>
            <person name="Jiang F."/>
            <person name="Liu H."/>
            <person name="Zhao H."/>
            <person name="Xu D."/>
            <person name="Zhang Y."/>
        </authorList>
    </citation>
    <scope>NUCLEOTIDE SEQUENCE [LARGE SCALE GENOMIC DNA]</scope>
    <source>
        <strain evidence="2">cv. Punajuju</strain>
    </source>
</reference>